<dbReference type="Proteomes" id="UP000482960">
    <property type="component" value="Unassembled WGS sequence"/>
</dbReference>
<dbReference type="EMBL" id="BLPG01000001">
    <property type="protein sequence ID" value="GFJ93750.1"/>
    <property type="molecule type" value="Genomic_DNA"/>
</dbReference>
<reference evidence="1 2" key="1">
    <citation type="submission" date="2020-03" db="EMBL/GenBank/DDBJ databases">
        <title>Whole genome shotgun sequence of Phytohabitans rumicis NBRC 108638.</title>
        <authorList>
            <person name="Komaki H."/>
            <person name="Tamura T."/>
        </authorList>
    </citation>
    <scope>NUCLEOTIDE SEQUENCE [LARGE SCALE GENOMIC DNA]</scope>
    <source>
        <strain evidence="1 2">NBRC 108638</strain>
    </source>
</reference>
<organism evidence="1 2">
    <name type="scientific">Phytohabitans rumicis</name>
    <dbReference type="NCBI Taxonomy" id="1076125"/>
    <lineage>
        <taxon>Bacteria</taxon>
        <taxon>Bacillati</taxon>
        <taxon>Actinomycetota</taxon>
        <taxon>Actinomycetes</taxon>
        <taxon>Micromonosporales</taxon>
        <taxon>Micromonosporaceae</taxon>
    </lineage>
</organism>
<evidence type="ECO:0000313" key="1">
    <source>
        <dbReference type="EMBL" id="GFJ93750.1"/>
    </source>
</evidence>
<gene>
    <name evidence="1" type="ORF">Prum_073920</name>
</gene>
<dbReference type="AlphaFoldDB" id="A0A6V8LDM9"/>
<keyword evidence="2" id="KW-1185">Reference proteome</keyword>
<evidence type="ECO:0000313" key="2">
    <source>
        <dbReference type="Proteomes" id="UP000482960"/>
    </source>
</evidence>
<reference evidence="1 2" key="2">
    <citation type="submission" date="2020-03" db="EMBL/GenBank/DDBJ databases">
        <authorList>
            <person name="Ichikawa N."/>
            <person name="Kimura A."/>
            <person name="Kitahashi Y."/>
            <person name="Uohara A."/>
        </authorList>
    </citation>
    <scope>NUCLEOTIDE SEQUENCE [LARGE SCALE GENOMIC DNA]</scope>
    <source>
        <strain evidence="1 2">NBRC 108638</strain>
    </source>
</reference>
<comment type="caution">
    <text evidence="1">The sequence shown here is derived from an EMBL/GenBank/DDBJ whole genome shotgun (WGS) entry which is preliminary data.</text>
</comment>
<accession>A0A6V8LDM9</accession>
<name>A0A6V8LDM9_9ACTN</name>
<proteinExistence type="predicted"/>
<protein>
    <submittedName>
        <fullName evidence="1">Uncharacterized protein</fullName>
    </submittedName>
</protein>
<sequence length="63" mass="7246">MDFDSPVYVNLFTKAARRLANHDESARLTISEMLPTPAQTWLVDDRGNRYTSELRLVAFDTQT</sequence>